<protein>
    <submittedName>
        <fullName evidence="1">RNA-directed DNA polymerase, eukaryota, reverse transcriptase zinc-binding domain protein</fullName>
    </submittedName>
</protein>
<organism evidence="1">
    <name type="scientific">Tanacetum cinerariifolium</name>
    <name type="common">Dalmatian daisy</name>
    <name type="synonym">Chrysanthemum cinerariifolium</name>
    <dbReference type="NCBI Taxonomy" id="118510"/>
    <lineage>
        <taxon>Eukaryota</taxon>
        <taxon>Viridiplantae</taxon>
        <taxon>Streptophyta</taxon>
        <taxon>Embryophyta</taxon>
        <taxon>Tracheophyta</taxon>
        <taxon>Spermatophyta</taxon>
        <taxon>Magnoliopsida</taxon>
        <taxon>eudicotyledons</taxon>
        <taxon>Gunneridae</taxon>
        <taxon>Pentapetalae</taxon>
        <taxon>asterids</taxon>
        <taxon>campanulids</taxon>
        <taxon>Asterales</taxon>
        <taxon>Asteraceae</taxon>
        <taxon>Asteroideae</taxon>
        <taxon>Anthemideae</taxon>
        <taxon>Anthemidinae</taxon>
        <taxon>Tanacetum</taxon>
    </lineage>
</organism>
<keyword evidence="1" id="KW-0808">Transferase</keyword>
<reference evidence="1" key="1">
    <citation type="journal article" date="2019" name="Sci. Rep.">
        <title>Draft genome of Tanacetum cinerariifolium, the natural source of mosquito coil.</title>
        <authorList>
            <person name="Yamashiro T."/>
            <person name="Shiraishi A."/>
            <person name="Satake H."/>
            <person name="Nakayama K."/>
        </authorList>
    </citation>
    <scope>NUCLEOTIDE SEQUENCE</scope>
</reference>
<sequence length="284" mass="31869">MMEPSTWPLYSYSSALATLATSDLMKTPNSLLAIKGIRKDGEWIDNPDDVITIFKENFQNRFQQLGGSPPSFDVDMLHHLSNDQCEFLERNFSREEIKRAVWDCGGYRAPGPDGFTFKIFTSFWDLLEPDVTGFVQDFFITGTSFKGCNSSTCRSSFSPWCGILSLVKSLISKGIDLLSLCSSILRRNPRGGIESSQFLDLKILIGNVELSSQHDSWQWTLDISKGFSVASVRSLINSYTLDVGSLATRWNRRSRVAIGHDYDGVVGVEGDDGDGRRWCDLERD</sequence>
<evidence type="ECO:0000313" key="1">
    <source>
        <dbReference type="EMBL" id="GEX27395.1"/>
    </source>
</evidence>
<proteinExistence type="predicted"/>
<dbReference type="AlphaFoldDB" id="A0A699H4D4"/>
<keyword evidence="1" id="KW-0548">Nucleotidyltransferase</keyword>
<dbReference type="GO" id="GO:0003964">
    <property type="term" value="F:RNA-directed DNA polymerase activity"/>
    <property type="evidence" value="ECO:0007669"/>
    <property type="project" value="UniProtKB-KW"/>
</dbReference>
<dbReference type="EMBL" id="BKCJ010098881">
    <property type="protein sequence ID" value="GEX27395.1"/>
    <property type="molecule type" value="Genomic_DNA"/>
</dbReference>
<comment type="caution">
    <text evidence="1">The sequence shown here is derived from an EMBL/GenBank/DDBJ whole genome shotgun (WGS) entry which is preliminary data.</text>
</comment>
<gene>
    <name evidence="1" type="ORF">Tci_299370</name>
</gene>
<name>A0A699H4D4_TANCI</name>
<keyword evidence="1" id="KW-0695">RNA-directed DNA polymerase</keyword>
<accession>A0A699H4D4</accession>